<reference evidence="3 5" key="2">
    <citation type="submission" date="2022-10" db="EMBL/GenBank/DDBJ databases">
        <title>The complete genomes of actinobacterial strains from the NBC collection.</title>
        <authorList>
            <person name="Joergensen T.S."/>
            <person name="Alvarez Arevalo M."/>
            <person name="Sterndorff E.B."/>
            <person name="Faurdal D."/>
            <person name="Vuksanovic O."/>
            <person name="Mourched A.-S."/>
            <person name="Charusanti P."/>
            <person name="Shaw S."/>
            <person name="Blin K."/>
            <person name="Weber T."/>
        </authorList>
    </citation>
    <scope>NUCLEOTIDE SEQUENCE [LARGE SCALE GENOMIC DNA]</scope>
    <source>
        <strain evidence="3 5">NBC 01769</strain>
    </source>
</reference>
<gene>
    <name evidence="2" type="ORF">FHX80_115340</name>
    <name evidence="3" type="ORF">OIE64_05140</name>
</gene>
<dbReference type="Proteomes" id="UP000318186">
    <property type="component" value="Unassembled WGS sequence"/>
</dbReference>
<feature type="transmembrane region" description="Helical" evidence="1">
    <location>
        <begin position="166"/>
        <end position="185"/>
    </location>
</feature>
<evidence type="ECO:0000313" key="4">
    <source>
        <dbReference type="Proteomes" id="UP000318186"/>
    </source>
</evidence>
<keyword evidence="1" id="KW-1133">Transmembrane helix</keyword>
<feature type="transmembrane region" description="Helical" evidence="1">
    <location>
        <begin position="132"/>
        <end position="154"/>
    </location>
</feature>
<proteinExistence type="predicted"/>
<sequence>MSAAAPFAQLAQGDEAVIAAIVACEIAFWAFLVLGLLARYALRARRLGGTLLVCVPLADLALVVFSVADLRSGGTAGATHGLAAVYLGVSIGFGPEIVRRADAWFARRVTGAPASAKPPVAGPERVRNEWRLWLRCAAACTVAAALTLLMSALAAPGAQASGLWNLVAQFAVLTVIWLIAGPLRYRYFPPAPR</sequence>
<evidence type="ECO:0000313" key="5">
    <source>
        <dbReference type="Proteomes" id="UP001330827"/>
    </source>
</evidence>
<name>A0A561V5H0_9ACTN</name>
<dbReference type="EMBL" id="VIWW01000001">
    <property type="protein sequence ID" value="TWG06843.1"/>
    <property type="molecule type" value="Genomic_DNA"/>
</dbReference>
<dbReference type="OrthoDB" id="2082317at2"/>
<organism evidence="2 4">
    <name type="scientific">Streptomyces brevispora</name>
    <dbReference type="NCBI Taxonomy" id="887462"/>
    <lineage>
        <taxon>Bacteria</taxon>
        <taxon>Bacillati</taxon>
        <taxon>Actinomycetota</taxon>
        <taxon>Actinomycetes</taxon>
        <taxon>Kitasatosporales</taxon>
        <taxon>Streptomycetaceae</taxon>
        <taxon>Streptomyces</taxon>
    </lineage>
</organism>
<accession>A0A561V5H0</accession>
<feature type="transmembrane region" description="Helical" evidence="1">
    <location>
        <begin position="49"/>
        <end position="68"/>
    </location>
</feature>
<protein>
    <submittedName>
        <fullName evidence="2">Uncharacterized protein</fullName>
    </submittedName>
</protein>
<dbReference type="RefSeq" id="WP_145766539.1">
    <property type="nucleotide sequence ID" value="NZ_CP109114.1"/>
</dbReference>
<evidence type="ECO:0000313" key="3">
    <source>
        <dbReference type="EMBL" id="WSC12289.1"/>
    </source>
</evidence>
<keyword evidence="5" id="KW-1185">Reference proteome</keyword>
<keyword evidence="1" id="KW-0472">Membrane</keyword>
<feature type="transmembrane region" description="Helical" evidence="1">
    <location>
        <begin position="80"/>
        <end position="98"/>
    </location>
</feature>
<reference evidence="2 4" key="1">
    <citation type="submission" date="2019-06" db="EMBL/GenBank/DDBJ databases">
        <title>Sequencing the genomes of 1000 actinobacteria strains.</title>
        <authorList>
            <person name="Klenk H.-P."/>
        </authorList>
    </citation>
    <scope>NUCLEOTIDE SEQUENCE [LARGE SCALE GENOMIC DNA]</scope>
    <source>
        <strain evidence="2 4">DSM 42059</strain>
    </source>
</reference>
<evidence type="ECO:0000256" key="1">
    <source>
        <dbReference type="SAM" id="Phobius"/>
    </source>
</evidence>
<dbReference type="Proteomes" id="UP001330827">
    <property type="component" value="Chromosome"/>
</dbReference>
<evidence type="ECO:0000313" key="2">
    <source>
        <dbReference type="EMBL" id="TWG06843.1"/>
    </source>
</evidence>
<keyword evidence="1" id="KW-0812">Transmembrane</keyword>
<dbReference type="EMBL" id="CP109114">
    <property type="protein sequence ID" value="WSC12289.1"/>
    <property type="molecule type" value="Genomic_DNA"/>
</dbReference>
<feature type="transmembrane region" description="Helical" evidence="1">
    <location>
        <begin position="16"/>
        <end position="37"/>
    </location>
</feature>
<dbReference type="AlphaFoldDB" id="A0A561V5H0"/>